<sequence>MPTTTVIYYQDEFWYMRTLAQVEPPFPIFVFAGEDEAARAAAVQELGNLMQANDVTAMMDRFPTMFPEQIEEFNAQEIMNISFSWADSMIIPGQFTPITAESFGVAEVDEALPEFAELLLAFFGLVRRKDESKQIRLRLAQAMDTYAPGLGKSLFEPNDSYVYTMTFENLTDKTFKFCWWDPANLGPGSSIISQPSGDLIAGGGQTFSWYQMFGEGGHDTLYGSTGFFTPEETHTIGIQIIVPFQALGIGRAPYYQVAVSSSFTGEFTSQSYLYPRSYGYSIFCNPTASHTSLYVKVTINHLSEKIAERSKLPPPKLGQALFPEREETIRKEWAERAKRR</sequence>
<accession>A0A2B7XZU9</accession>
<dbReference type="Proteomes" id="UP000223968">
    <property type="component" value="Unassembled WGS sequence"/>
</dbReference>
<gene>
    <name evidence="1" type="ORF">AJ79_03123</name>
</gene>
<reference evidence="1 2" key="1">
    <citation type="submission" date="2017-10" db="EMBL/GenBank/DDBJ databases">
        <title>Comparative genomics in systemic dimorphic fungi from Ajellomycetaceae.</title>
        <authorList>
            <person name="Munoz J.F."/>
            <person name="Mcewen J.G."/>
            <person name="Clay O.K."/>
            <person name="Cuomo C.A."/>
        </authorList>
    </citation>
    <scope>NUCLEOTIDE SEQUENCE [LARGE SCALE GENOMIC DNA]</scope>
    <source>
        <strain evidence="1 2">UAMH5409</strain>
    </source>
</reference>
<keyword evidence="2" id="KW-1185">Reference proteome</keyword>
<dbReference type="OrthoDB" id="5345730at2759"/>
<name>A0A2B7XZU9_9EURO</name>
<organism evidence="1 2">
    <name type="scientific">Helicocarpus griseus UAMH5409</name>
    <dbReference type="NCBI Taxonomy" id="1447875"/>
    <lineage>
        <taxon>Eukaryota</taxon>
        <taxon>Fungi</taxon>
        <taxon>Dikarya</taxon>
        <taxon>Ascomycota</taxon>
        <taxon>Pezizomycotina</taxon>
        <taxon>Eurotiomycetes</taxon>
        <taxon>Eurotiomycetidae</taxon>
        <taxon>Onygenales</taxon>
        <taxon>Ajellomycetaceae</taxon>
        <taxon>Helicocarpus</taxon>
    </lineage>
</organism>
<evidence type="ECO:0000313" key="1">
    <source>
        <dbReference type="EMBL" id="PGH14301.1"/>
    </source>
</evidence>
<protein>
    <submittedName>
        <fullName evidence="1">Uncharacterized protein</fullName>
    </submittedName>
</protein>
<evidence type="ECO:0000313" key="2">
    <source>
        <dbReference type="Proteomes" id="UP000223968"/>
    </source>
</evidence>
<comment type="caution">
    <text evidence="1">The sequence shown here is derived from an EMBL/GenBank/DDBJ whole genome shotgun (WGS) entry which is preliminary data.</text>
</comment>
<dbReference type="AlphaFoldDB" id="A0A2B7XZU9"/>
<dbReference type="EMBL" id="PDNB01000036">
    <property type="protein sequence ID" value="PGH14301.1"/>
    <property type="molecule type" value="Genomic_DNA"/>
</dbReference>
<proteinExistence type="predicted"/>